<dbReference type="OrthoDB" id="5438497at2"/>
<name>W0A8D5_9SPHN</name>
<dbReference type="EMBL" id="CP006644">
    <property type="protein sequence ID" value="AHE52568.1"/>
    <property type="molecule type" value="Genomic_DNA"/>
</dbReference>
<keyword evidence="2" id="KW-1185">Reference proteome</keyword>
<dbReference type="PATRIC" id="fig|1123269.5.peg.801"/>
<gene>
    <name evidence="1" type="ORF">NX02_04090</name>
</gene>
<dbReference type="Proteomes" id="UP000018851">
    <property type="component" value="Chromosome"/>
</dbReference>
<proteinExistence type="predicted"/>
<sequence length="604" mass="65412">MGVARAYRAGSPYNGVELAELDLEQNADTLYLAHLDHPPAKLVRRGHADWEVVSLTFGPAIAAPTGVNTVATVANTDSENDGNGYFPQPATYVVTAVNDESGQESRASTPDSAFNDLTLKRNYNGISWSAVTGASRYNLYKADNSQFYGYIGTTEDLFFRDDNIGPALDRAPPQGDNPFAAAGDYPSTVTFHEQRLLFARTSNHPNAVWGSRAGTSEFENFDRSRPLRDSDAYSFAIAAGRVNAVNQLVSTTSLIALTGDAIFNVDGDGQGGVLTANAQAVRRQVGRGCARLNPLLIDNVVFYRPSVGNAVRTLNYAFEVEGLKSNDVSIFSPHLFEGHDIVSWAYAQEPRSLIWAARADGKLLCFTWEQEQNVWGWTLCETDGRVLSVCAISEGGEDRLYLIVERDMPGGTRRFVERMAAARWEDVAESCYLDCAVSAEFDEAQASFTGLWHLEGRSDVAGIVDGAAVTGLSVSGGRVTLPPSIGTGRKVTFGLPFAAEVRSLPLRVNMEGEGWTIGRRQQAGQIVLDLADTRSIRAGVAPDKLFPVKQRLDEAWGDPDALMNGAYLIDSANHVSGDAEVHVRQDAPLPFTLLGLFMEPVIGG</sequence>
<dbReference type="eggNOG" id="ENOG502Z8BQ">
    <property type="taxonomic scope" value="Bacteria"/>
</dbReference>
<protein>
    <submittedName>
        <fullName evidence="1">Uncharacterized protein</fullName>
    </submittedName>
</protein>
<reference evidence="1 2" key="1">
    <citation type="submission" date="2013-07" db="EMBL/GenBank/DDBJ databases">
        <title>Completed genome of Sphingomonas sanxanigenens NX02.</title>
        <authorList>
            <person name="Ma T."/>
            <person name="Huang H."/>
            <person name="Wu M."/>
            <person name="Li X."/>
            <person name="Li G."/>
        </authorList>
    </citation>
    <scope>NUCLEOTIDE SEQUENCE [LARGE SCALE GENOMIC DNA]</scope>
    <source>
        <strain evidence="1 2">NX02</strain>
    </source>
</reference>
<dbReference type="AlphaFoldDB" id="W0A8D5"/>
<organism evidence="1 2">
    <name type="scientific">Sphingomonas sanxanigenens DSM 19645 = NX02</name>
    <dbReference type="NCBI Taxonomy" id="1123269"/>
    <lineage>
        <taxon>Bacteria</taxon>
        <taxon>Pseudomonadati</taxon>
        <taxon>Pseudomonadota</taxon>
        <taxon>Alphaproteobacteria</taxon>
        <taxon>Sphingomonadales</taxon>
        <taxon>Sphingomonadaceae</taxon>
        <taxon>Sphingomonas</taxon>
    </lineage>
</organism>
<accession>W0A8D5</accession>
<dbReference type="HOGENOM" id="CLU_021036_0_0_5"/>
<dbReference type="KEGG" id="ssan:NX02_04090"/>
<dbReference type="RefSeq" id="WP_025290872.1">
    <property type="nucleotide sequence ID" value="NZ_CP006644.1"/>
</dbReference>
<dbReference type="STRING" id="1123269.NX02_04090"/>
<evidence type="ECO:0000313" key="2">
    <source>
        <dbReference type="Proteomes" id="UP000018851"/>
    </source>
</evidence>
<evidence type="ECO:0000313" key="1">
    <source>
        <dbReference type="EMBL" id="AHE52568.1"/>
    </source>
</evidence>